<evidence type="ECO:0000256" key="8">
    <source>
        <dbReference type="ARBA" id="ARBA00022723"/>
    </source>
</evidence>
<keyword evidence="9 12" id="KW-0863">Zinc-finger</keyword>
<evidence type="ECO:0000256" key="3">
    <source>
        <dbReference type="ARBA" id="ARBA00004906"/>
    </source>
</evidence>
<dbReference type="InterPro" id="IPR013087">
    <property type="entry name" value="Znf_C2H2_type"/>
</dbReference>
<dbReference type="KEGG" id="hcq:109512569"/>
<dbReference type="InterPro" id="IPR057634">
    <property type="entry name" value="PAH_ZNF598/HEL2"/>
</dbReference>
<evidence type="ECO:0000256" key="5">
    <source>
        <dbReference type="ARBA" id="ARBA00022490"/>
    </source>
</evidence>
<evidence type="ECO:0000313" key="15">
    <source>
        <dbReference type="Ensembl" id="ENSHCOP00000001366.1"/>
    </source>
</evidence>
<dbReference type="InterPro" id="IPR001841">
    <property type="entry name" value="Znf_RING"/>
</dbReference>
<protein>
    <recommendedName>
        <fullName evidence="4">RING-type E3 ubiquitin transferase</fullName>
        <ecNumber evidence="4">2.3.2.27</ecNumber>
    </recommendedName>
</protein>
<dbReference type="Proteomes" id="UP000264820">
    <property type="component" value="Unplaced"/>
</dbReference>
<evidence type="ECO:0000256" key="1">
    <source>
        <dbReference type="ARBA" id="ARBA00000900"/>
    </source>
</evidence>
<dbReference type="Pfam" id="PF25447">
    <property type="entry name" value="RING_ZNF598"/>
    <property type="match status" value="1"/>
</dbReference>
<sequence length="926" mass="103204">MDSTNPKETEKHCVLCCQDIDIFAFGKCDHPVCYRCSTKMRVLCEQKYCAVCREELDKVVFVKSAEAFSSLPHQQFPCDKKNDIYFGDEKIHAQYRHLLLSQCPCCAEPKIFSKFVELEQHMRKQHELFCCKLCTKHLKIFSHERKWYNRKELARHRAHGDPDDTSHRGHPLCKFCDDRYLDNDELLKHLRKDHYFCHFCDADGSQEYYSDYQYLSEHFRECHYLCEEGLCATEQFTHAFRTEIDYKAHKASAHSKSRAEARQNRHIDLQFNLAPRQQRRNEGMVTGEDYEEARHHRAGRGRPQVGQKSWRYSREEEDREVAAAMRASMAIHRQDDRLAALERSAPKYYREERTDRPQSEEPNPRTGPIKPTSKPPVRTMRSLNPMEEEDDFPVLGAAAPPAIVKSSSPVVPSAPRTLKEDDFPSLSVINVAAPMTPSYPAQPKKSSFQEEDFPALVSKIRPPKSATGKNSAWSTHAVPAQPKAHPAPSSRPPPQLSSASPGPQLLTSSSSSSLSRRKKKVGENLKVAPVCSPPSSDDESGGMTQQQFRSVPTMLDISSLLTVKGSGDKAFTANSSAPTSAPGADLPTAKASKKKKQKNTASPSHSESGTPGPSKTLSVETTAQKENVPEKNRSKPSSATAATAPSRLVNGFKEKPAISKETVTASPQTNSDAFVQQEEDFPALKSKKPPPGFKTSFPTKSSAPAPSSSMPPPPPGLGLLATKPPPGFTGIPLNSNVVESPPLAVNLLPKTSNCDYLVPEDFHQRNLELIQSIRKYLHDDESKFNRFKNYSAQFRQGVLSAAQYHRSCKDLLGEDFNRIFNELLVLLPDTVKQQELLTAHGDCKALEKQSGTGGGGGGRKSKNKKNAWQTHSTQANGNANAVELDCQVCPTCRQVLAPKDFNSHKTLHMRDDDEFPSLQSISRIIS</sequence>
<evidence type="ECO:0000256" key="9">
    <source>
        <dbReference type="ARBA" id="ARBA00022771"/>
    </source>
</evidence>
<dbReference type="GO" id="GO:0008270">
    <property type="term" value="F:zinc ion binding"/>
    <property type="evidence" value="ECO:0007669"/>
    <property type="project" value="UniProtKB-KW"/>
</dbReference>
<evidence type="ECO:0000256" key="13">
    <source>
        <dbReference type="SAM" id="MobiDB-lite"/>
    </source>
</evidence>
<dbReference type="OrthoDB" id="3838338at2759"/>
<dbReference type="PROSITE" id="PS50089">
    <property type="entry name" value="ZF_RING_2"/>
    <property type="match status" value="1"/>
</dbReference>
<feature type="compositionally biased region" description="Low complexity" evidence="13">
    <location>
        <begin position="695"/>
        <end position="708"/>
    </location>
</feature>
<feature type="compositionally biased region" description="Polar residues" evidence="13">
    <location>
        <begin position="661"/>
        <end position="674"/>
    </location>
</feature>
<evidence type="ECO:0000313" key="16">
    <source>
        <dbReference type="Proteomes" id="UP000264820"/>
    </source>
</evidence>
<evidence type="ECO:0000256" key="2">
    <source>
        <dbReference type="ARBA" id="ARBA00004496"/>
    </source>
</evidence>
<comment type="pathway">
    <text evidence="3">Protein modification; protein ubiquitination.</text>
</comment>
<evidence type="ECO:0000256" key="6">
    <source>
        <dbReference type="ARBA" id="ARBA00022553"/>
    </source>
</evidence>
<dbReference type="AlphaFoldDB" id="A0A3Q2XN09"/>
<keyword evidence="5" id="KW-0963">Cytoplasm</keyword>
<dbReference type="PANTHER" id="PTHR22938:SF0">
    <property type="entry name" value="E3 UBIQUITIN-PROTEIN LIGASE ZNF598"/>
    <property type="match status" value="1"/>
</dbReference>
<dbReference type="CDD" id="cd16615">
    <property type="entry name" value="RING-HC_ZNF598"/>
    <property type="match status" value="1"/>
</dbReference>
<accession>A0A3Q2XN09</accession>
<evidence type="ECO:0000259" key="14">
    <source>
        <dbReference type="PROSITE" id="PS50089"/>
    </source>
</evidence>
<dbReference type="Pfam" id="PF23208">
    <property type="entry name" value="zf_C2H2_ZNF598"/>
    <property type="match status" value="1"/>
</dbReference>
<dbReference type="GO" id="GO:0061630">
    <property type="term" value="F:ubiquitin protein ligase activity"/>
    <property type="evidence" value="ECO:0007669"/>
    <property type="project" value="UniProtKB-EC"/>
</dbReference>
<dbReference type="PROSITE" id="PS00028">
    <property type="entry name" value="ZINC_FINGER_C2H2_1"/>
    <property type="match status" value="1"/>
</dbReference>
<feature type="region of interest" description="Disordered" evidence="13">
    <location>
        <begin position="342"/>
        <end position="380"/>
    </location>
</feature>
<proteinExistence type="inferred from homology"/>
<dbReference type="Pfam" id="PF23202">
    <property type="entry name" value="PAH_ZNF598"/>
    <property type="match status" value="1"/>
</dbReference>
<feature type="compositionally biased region" description="Polar residues" evidence="13">
    <location>
        <begin position="605"/>
        <end position="625"/>
    </location>
</feature>
<dbReference type="SMART" id="SM00355">
    <property type="entry name" value="ZnF_C2H2"/>
    <property type="match status" value="5"/>
</dbReference>
<keyword evidence="10" id="KW-0862">Zinc</keyword>
<dbReference type="Ensembl" id="ENSHCOT00000012218.1">
    <property type="protein sequence ID" value="ENSHCOP00000001366.1"/>
    <property type="gene ID" value="ENSHCOG00000002319.1"/>
</dbReference>
<dbReference type="InterPro" id="IPR059042">
    <property type="entry name" value="Znf_C2H2_ZNF598"/>
</dbReference>
<comment type="similarity">
    <text evidence="11">Belongs to the ZNF598/HEL2 family.</text>
</comment>
<dbReference type="InterPro" id="IPR044288">
    <property type="entry name" value="ZNF598/HEL2"/>
</dbReference>
<keyword evidence="8" id="KW-0479">Metal-binding</keyword>
<dbReference type="EC" id="2.3.2.27" evidence="4"/>
<feature type="region of interest" description="Disordered" evidence="13">
    <location>
        <begin position="435"/>
        <end position="551"/>
    </location>
</feature>
<dbReference type="OMA" id="CEKKYDI"/>
<dbReference type="GeneTree" id="ENSGT00390000014178"/>
<organism evidence="15 16">
    <name type="scientific">Hippocampus comes</name>
    <name type="common">Tiger tail seahorse</name>
    <dbReference type="NCBI Taxonomy" id="109280"/>
    <lineage>
        <taxon>Eukaryota</taxon>
        <taxon>Metazoa</taxon>
        <taxon>Chordata</taxon>
        <taxon>Craniata</taxon>
        <taxon>Vertebrata</taxon>
        <taxon>Euteleostomi</taxon>
        <taxon>Actinopterygii</taxon>
        <taxon>Neopterygii</taxon>
        <taxon>Teleostei</taxon>
        <taxon>Neoteleostei</taxon>
        <taxon>Acanthomorphata</taxon>
        <taxon>Syngnathiaria</taxon>
        <taxon>Syngnathiformes</taxon>
        <taxon>Syngnathoidei</taxon>
        <taxon>Syngnathidae</taxon>
        <taxon>Hippocampus</taxon>
    </lineage>
</organism>
<evidence type="ECO:0000256" key="7">
    <source>
        <dbReference type="ARBA" id="ARBA00022679"/>
    </source>
</evidence>
<evidence type="ECO:0000256" key="12">
    <source>
        <dbReference type="PROSITE-ProRule" id="PRU00175"/>
    </source>
</evidence>
<reference evidence="15" key="1">
    <citation type="submission" date="2025-08" db="UniProtKB">
        <authorList>
            <consortium name="Ensembl"/>
        </authorList>
    </citation>
    <scope>IDENTIFICATION</scope>
</reference>
<feature type="compositionally biased region" description="Basic and acidic residues" evidence="13">
    <location>
        <begin position="342"/>
        <end position="363"/>
    </location>
</feature>
<dbReference type="GO" id="GO:0043022">
    <property type="term" value="F:ribosome binding"/>
    <property type="evidence" value="ECO:0007669"/>
    <property type="project" value="TreeGrafter"/>
</dbReference>
<feature type="region of interest" description="Disordered" evidence="13">
    <location>
        <begin position="292"/>
        <end position="313"/>
    </location>
</feature>
<evidence type="ECO:0000256" key="4">
    <source>
        <dbReference type="ARBA" id="ARBA00012483"/>
    </source>
</evidence>
<reference evidence="15" key="2">
    <citation type="submission" date="2025-09" db="UniProtKB">
        <authorList>
            <consortium name="Ensembl"/>
        </authorList>
    </citation>
    <scope>IDENTIFICATION</scope>
</reference>
<dbReference type="InterPro" id="IPR041888">
    <property type="entry name" value="RING-HC_ZNF598/HEL2"/>
</dbReference>
<evidence type="ECO:0000256" key="10">
    <source>
        <dbReference type="ARBA" id="ARBA00022833"/>
    </source>
</evidence>
<dbReference type="STRING" id="109280.ENSHCOP00000001366"/>
<dbReference type="RefSeq" id="XP_019719972.1">
    <property type="nucleotide sequence ID" value="XM_019864413.1"/>
</dbReference>
<comment type="subcellular location">
    <subcellularLocation>
        <location evidence="2">Cytoplasm</location>
    </subcellularLocation>
</comment>
<keyword evidence="6" id="KW-0597">Phosphoprotein</keyword>
<dbReference type="GO" id="GO:0005737">
    <property type="term" value="C:cytoplasm"/>
    <property type="evidence" value="ECO:0007669"/>
    <property type="project" value="UniProtKB-SubCell"/>
</dbReference>
<evidence type="ECO:0000256" key="11">
    <source>
        <dbReference type="ARBA" id="ARBA00035113"/>
    </source>
</evidence>
<keyword evidence="16" id="KW-1185">Reference proteome</keyword>
<comment type="catalytic activity">
    <reaction evidence="1">
        <text>S-ubiquitinyl-[E2 ubiquitin-conjugating enzyme]-L-cysteine + [acceptor protein]-L-lysine = [E2 ubiquitin-conjugating enzyme]-L-cysteine + N(6)-ubiquitinyl-[acceptor protein]-L-lysine.</text>
        <dbReference type="EC" id="2.3.2.27"/>
    </reaction>
</comment>
<feature type="compositionally biased region" description="Low complexity" evidence="13">
    <location>
        <begin position="635"/>
        <end position="646"/>
    </location>
</feature>
<name>A0A3Q2XN09_HIPCM</name>
<feature type="domain" description="RING-type" evidence="14">
    <location>
        <begin position="13"/>
        <end position="53"/>
    </location>
</feature>
<feature type="compositionally biased region" description="Low complexity" evidence="13">
    <location>
        <begin position="505"/>
        <end position="514"/>
    </location>
</feature>
<keyword evidence="7" id="KW-0808">Transferase</keyword>
<feature type="region of interest" description="Disordered" evidence="13">
    <location>
        <begin position="568"/>
        <end position="725"/>
    </location>
</feature>
<dbReference type="GeneID" id="109512569"/>
<dbReference type="GO" id="GO:0016567">
    <property type="term" value="P:protein ubiquitination"/>
    <property type="evidence" value="ECO:0007669"/>
    <property type="project" value="TreeGrafter"/>
</dbReference>
<dbReference type="GO" id="GO:0072344">
    <property type="term" value="P:rescue of stalled ribosome"/>
    <property type="evidence" value="ECO:0007669"/>
    <property type="project" value="InterPro"/>
</dbReference>
<feature type="region of interest" description="Disordered" evidence="13">
    <location>
        <begin position="847"/>
        <end position="870"/>
    </location>
</feature>
<dbReference type="CTD" id="90850"/>
<dbReference type="PANTHER" id="PTHR22938">
    <property type="entry name" value="ZINC FINGER PROTEIN 598"/>
    <property type="match status" value="1"/>
</dbReference>